<dbReference type="PANTHER" id="PTHR30332">
    <property type="entry name" value="PROBABLE GENERAL SECRETION PATHWAY PROTEIN D"/>
    <property type="match status" value="1"/>
</dbReference>
<dbReference type="GO" id="GO:0019867">
    <property type="term" value="C:outer membrane"/>
    <property type="evidence" value="ECO:0007669"/>
    <property type="project" value="InterPro"/>
</dbReference>
<evidence type="ECO:0000313" key="4">
    <source>
        <dbReference type="EMBL" id="RZI45189.1"/>
    </source>
</evidence>
<evidence type="ECO:0008006" key="6">
    <source>
        <dbReference type="Google" id="ProtNLM"/>
    </source>
</evidence>
<dbReference type="InterPro" id="IPR011514">
    <property type="entry name" value="Secretin_N_2"/>
</dbReference>
<protein>
    <recommendedName>
        <fullName evidence="6">Pilus (MSHA type) biogenesis protein MshL</fullName>
    </recommendedName>
</protein>
<proteinExistence type="predicted"/>
<dbReference type="Pfam" id="PF07655">
    <property type="entry name" value="Secretin_N_2"/>
    <property type="match status" value="1"/>
</dbReference>
<dbReference type="OrthoDB" id="9775455at2"/>
<dbReference type="AlphaFoldDB" id="A0A4Q7DGJ6"/>
<feature type="domain" description="Secretin N-terminal" evidence="3">
    <location>
        <begin position="149"/>
        <end position="217"/>
    </location>
</feature>
<dbReference type="PRINTS" id="PR00811">
    <property type="entry name" value="BCTERIALGSPD"/>
</dbReference>
<name>A0A4Q7DGJ6_9PROT</name>
<sequence>MSKLHLLCLVLASMTLTGCREVLKKDALAPEITKKETRELTTPADPSPLKQRVSHVKSPSDDIPAVFFQTVSVNLSDSMPLKPVLIALAQQANIDLQLDPKIDARVVFSSKETPFIQVIESICQLARLRYRIINKSLRIETDSVYVENYNVQFLNLSRSSENRISIATDVFADASNPSGKNAQDNGSNSAVKIASNNDFWTELESNLKVILSHASKGNLPGTYSLHRQGGVVSICGTSKHHQLVKSYLNTLRQAASSQVLIEAKIIEVVLKDEFRSGINWQKVGTRSDWQANAPFGDLARQSGFLDPNSAQSGVVSFGAAGKTFSSILEALQEFGVSRTLSSPRLTVMNNQAAILKVAQNQVYFRLRYDKQYNTAVQRESVSISSDIQTVPIGFVMTVHPSIDAETGEIILFLRPTISRLNKSVSDPAVDIINNSLPANGSTTPSKPSLIPVVEVREIDSILRLKDGGVAILGGLMEVRSVQDTNGLPILKDVEVVRELFSSHTAGDQVVELVILLKATIMDDAGLPPDAADNRLQSYIPDPRPL</sequence>
<feature type="domain" description="Type II/III secretion system secretin-like" evidence="2">
    <location>
        <begin position="330"/>
        <end position="521"/>
    </location>
</feature>
<comment type="caution">
    <text evidence="4">The sequence shown here is derived from an EMBL/GenBank/DDBJ whole genome shotgun (WGS) entry which is preliminary data.</text>
</comment>
<evidence type="ECO:0000259" key="2">
    <source>
        <dbReference type="Pfam" id="PF00263"/>
    </source>
</evidence>
<feature type="region of interest" description="Disordered" evidence="1">
    <location>
        <begin position="34"/>
        <end position="55"/>
    </location>
</feature>
<dbReference type="RefSeq" id="WP_130154574.1">
    <property type="nucleotide sequence ID" value="NZ_SCFB01000022.1"/>
</dbReference>
<dbReference type="InterPro" id="IPR001775">
    <property type="entry name" value="GspD/PilQ"/>
</dbReference>
<dbReference type="PROSITE" id="PS51257">
    <property type="entry name" value="PROKAR_LIPOPROTEIN"/>
    <property type="match status" value="1"/>
</dbReference>
<dbReference type="Pfam" id="PF00263">
    <property type="entry name" value="Secretin"/>
    <property type="match status" value="1"/>
</dbReference>
<dbReference type="InterPro" id="IPR004846">
    <property type="entry name" value="T2SS/T3SS_dom"/>
</dbReference>
<dbReference type="GO" id="GO:0015627">
    <property type="term" value="C:type II protein secretion system complex"/>
    <property type="evidence" value="ECO:0007669"/>
    <property type="project" value="TreeGrafter"/>
</dbReference>
<dbReference type="PANTHER" id="PTHR30332:SF17">
    <property type="entry name" value="TYPE IV PILIATION SYSTEM PROTEIN DR_0774-RELATED"/>
    <property type="match status" value="1"/>
</dbReference>
<gene>
    <name evidence="4" type="ORF">EQU50_07865</name>
</gene>
<dbReference type="GO" id="GO:0009297">
    <property type="term" value="P:pilus assembly"/>
    <property type="evidence" value="ECO:0007669"/>
    <property type="project" value="InterPro"/>
</dbReference>
<dbReference type="GO" id="GO:0009306">
    <property type="term" value="P:protein secretion"/>
    <property type="evidence" value="ECO:0007669"/>
    <property type="project" value="InterPro"/>
</dbReference>
<keyword evidence="5" id="KW-1185">Reference proteome</keyword>
<reference evidence="4 5" key="1">
    <citation type="submission" date="2018-10" db="EMBL/GenBank/DDBJ databases">
        <title>An updated phylogeny of the Alphaproteobacteria reveals that the parasitic Rickettsiales and Holosporales have independent origins.</title>
        <authorList>
            <person name="Munoz-Gomez S.A."/>
            <person name="Hess S."/>
            <person name="Burger G."/>
            <person name="Lang B.F."/>
            <person name="Susko E."/>
            <person name="Slamovits C.H."/>
            <person name="Roger A.J."/>
        </authorList>
    </citation>
    <scope>NUCLEOTIDE SEQUENCE [LARGE SCALE GENOMIC DNA]</scope>
    <source>
        <strain evidence="4">HOLO01</strain>
    </source>
</reference>
<evidence type="ECO:0000313" key="5">
    <source>
        <dbReference type="Proteomes" id="UP000293550"/>
    </source>
</evidence>
<dbReference type="EMBL" id="SCFB01000022">
    <property type="protein sequence ID" value="RZI45189.1"/>
    <property type="molecule type" value="Genomic_DNA"/>
</dbReference>
<evidence type="ECO:0000259" key="3">
    <source>
        <dbReference type="Pfam" id="PF07655"/>
    </source>
</evidence>
<dbReference type="Proteomes" id="UP000293550">
    <property type="component" value="Unassembled WGS sequence"/>
</dbReference>
<organism evidence="4 5">
    <name type="scientific">Candidatus Finniella inopinata</name>
    <dbReference type="NCBI Taxonomy" id="1696036"/>
    <lineage>
        <taxon>Bacteria</taxon>
        <taxon>Pseudomonadati</taxon>
        <taxon>Pseudomonadota</taxon>
        <taxon>Alphaproteobacteria</taxon>
        <taxon>Holosporales</taxon>
        <taxon>Candidatus Paracaedibacteraceae</taxon>
        <taxon>Candidatus Finniella</taxon>
    </lineage>
</organism>
<accession>A0A4Q7DGJ6</accession>
<evidence type="ECO:0000256" key="1">
    <source>
        <dbReference type="SAM" id="MobiDB-lite"/>
    </source>
</evidence>
<dbReference type="InterPro" id="IPR050810">
    <property type="entry name" value="Bact_Secretion_Sys_Channel"/>
</dbReference>